<dbReference type="InterPro" id="IPR052026">
    <property type="entry name" value="ExeA_AAA_ATPase_DNA-bind"/>
</dbReference>
<protein>
    <submittedName>
        <fullName evidence="3">General secretion pathway protein GspA</fullName>
    </submittedName>
</protein>
<evidence type="ECO:0000313" key="4">
    <source>
        <dbReference type="Proteomes" id="UP000326287"/>
    </source>
</evidence>
<feature type="transmembrane region" description="Helical" evidence="1">
    <location>
        <begin position="281"/>
        <end position="301"/>
    </location>
</feature>
<keyword evidence="1" id="KW-1133">Transmembrane helix</keyword>
<name>A0A5P9NPN2_9GAMM</name>
<dbReference type="AlphaFoldDB" id="A0A5P9NPN2"/>
<dbReference type="InterPro" id="IPR003593">
    <property type="entry name" value="AAA+_ATPase"/>
</dbReference>
<reference evidence="3 4" key="1">
    <citation type="submission" date="2019-02" db="EMBL/GenBank/DDBJ databases">
        <authorList>
            <person name="Li S.-H."/>
        </authorList>
    </citation>
    <scope>NUCLEOTIDE SEQUENCE [LARGE SCALE GENOMIC DNA]</scope>
    <source>
        <strain evidence="3 4">IMCC14385</strain>
    </source>
</reference>
<sequence length="567" mass="61904">MYHQYFGLNEAPFSIAVNPRYLFMSARHRDALAHLLYGVGAGGGFILLTGEVGTGKTTINRCLLEQLPQDTDVAIILNPALNAMELLATVCDELGIEYDRQGHTLKSLTDALHSYLLENHRKGRKTVLMIDEAQHLDFEVLEQIRLLTNLETNSEKLLQIILIGQPELAQLLARPELRQLNQRITARYNLEPLNLAETGAYIQHRLQVAGMTADRQIFPPAVVKGIYRQTRGIPRLINVLCDRIMLGAYGRGKSRADMAMLRLATREVMGEELTPVSSAAWLPWVGAAAVLALLAGGGWWYMQQAPIASNPVAQEPVAQEPVAQEPVAQEPIVAQSMEAAENFPEPEAAVAQTATAAVPAPTDNWLLSPADAEALLWSFHSPQVFGGELCSIEIEPALVCSDGQVTTWDELTVFDRPLLVPLVTPERFAAAAILLGVEGRNAWVVDANGSAQRLALAELAPLWNGGYRFLWRAPTAFERPIAEGDASDAVAEVALLFARLDGQARPLTERRFNAALKQRVVMFQRAQGLEADGVVGVQTLQQLNSALGIDPSASTLRQQLADMSAAQ</sequence>
<dbReference type="PANTHER" id="PTHR35894:SF1">
    <property type="entry name" value="PHOSPHORIBULOKINASE _ URIDINE KINASE FAMILY"/>
    <property type="match status" value="1"/>
</dbReference>
<dbReference type="Proteomes" id="UP000326287">
    <property type="component" value="Chromosome"/>
</dbReference>
<dbReference type="SMART" id="SM00382">
    <property type="entry name" value="AAA"/>
    <property type="match status" value="1"/>
</dbReference>
<dbReference type="Gene3D" id="3.40.50.300">
    <property type="entry name" value="P-loop containing nucleotide triphosphate hydrolases"/>
    <property type="match status" value="1"/>
</dbReference>
<dbReference type="GO" id="GO:0016887">
    <property type="term" value="F:ATP hydrolysis activity"/>
    <property type="evidence" value="ECO:0007669"/>
    <property type="project" value="InterPro"/>
</dbReference>
<dbReference type="OrthoDB" id="9780149at2"/>
<evidence type="ECO:0000259" key="2">
    <source>
        <dbReference type="SMART" id="SM00382"/>
    </source>
</evidence>
<dbReference type="Gene3D" id="3.90.70.10">
    <property type="entry name" value="Cysteine proteinases"/>
    <property type="match status" value="1"/>
</dbReference>
<dbReference type="SUPFAM" id="SSF47090">
    <property type="entry name" value="PGBD-like"/>
    <property type="match status" value="1"/>
</dbReference>
<organism evidence="3 4">
    <name type="scientific">Halioglobus maricola</name>
    <dbReference type="NCBI Taxonomy" id="2601894"/>
    <lineage>
        <taxon>Bacteria</taxon>
        <taxon>Pseudomonadati</taxon>
        <taxon>Pseudomonadota</taxon>
        <taxon>Gammaproteobacteria</taxon>
        <taxon>Cellvibrionales</taxon>
        <taxon>Halieaceae</taxon>
        <taxon>Halioglobus</taxon>
    </lineage>
</organism>
<dbReference type="InterPro" id="IPR027417">
    <property type="entry name" value="P-loop_NTPase"/>
</dbReference>
<proteinExistence type="predicted"/>
<gene>
    <name evidence="3" type="ORF">EY643_06050</name>
</gene>
<keyword evidence="1" id="KW-0812">Transmembrane</keyword>
<dbReference type="InterPro" id="IPR036366">
    <property type="entry name" value="PGBDSf"/>
</dbReference>
<dbReference type="KEGG" id="halc:EY643_06050"/>
<dbReference type="SUPFAM" id="SSF52540">
    <property type="entry name" value="P-loop containing nucleoside triphosphate hydrolases"/>
    <property type="match status" value="1"/>
</dbReference>
<evidence type="ECO:0000256" key="1">
    <source>
        <dbReference type="SAM" id="Phobius"/>
    </source>
</evidence>
<feature type="domain" description="AAA+ ATPase" evidence="2">
    <location>
        <begin position="42"/>
        <end position="185"/>
    </location>
</feature>
<dbReference type="InterPro" id="IPR049945">
    <property type="entry name" value="AAA_22"/>
</dbReference>
<dbReference type="InterPro" id="IPR002477">
    <property type="entry name" value="Peptidoglycan-bd-like"/>
</dbReference>
<dbReference type="PANTHER" id="PTHR35894">
    <property type="entry name" value="GENERAL SECRETION PATHWAY PROTEIN A-RELATED"/>
    <property type="match status" value="1"/>
</dbReference>
<dbReference type="Pfam" id="PF01471">
    <property type="entry name" value="PG_binding_1"/>
    <property type="match status" value="1"/>
</dbReference>
<dbReference type="Gene3D" id="1.10.101.10">
    <property type="entry name" value="PGBD-like superfamily/PGBD"/>
    <property type="match status" value="1"/>
</dbReference>
<keyword evidence="4" id="KW-1185">Reference proteome</keyword>
<dbReference type="Pfam" id="PF13401">
    <property type="entry name" value="AAA_22"/>
    <property type="match status" value="1"/>
</dbReference>
<keyword evidence="1" id="KW-0472">Membrane</keyword>
<dbReference type="InterPro" id="IPR036365">
    <property type="entry name" value="PGBD-like_sf"/>
</dbReference>
<evidence type="ECO:0000313" key="3">
    <source>
        <dbReference type="EMBL" id="QFU77780.1"/>
    </source>
</evidence>
<dbReference type="EMBL" id="CP036422">
    <property type="protein sequence ID" value="QFU77780.1"/>
    <property type="molecule type" value="Genomic_DNA"/>
</dbReference>
<dbReference type="CDD" id="cd00009">
    <property type="entry name" value="AAA"/>
    <property type="match status" value="1"/>
</dbReference>
<accession>A0A5P9NPN2</accession>